<dbReference type="KEGG" id="csl:COCSUDRAFT_46522"/>
<dbReference type="InterPro" id="IPR051681">
    <property type="entry name" value="Ser/Thr_Kinases-Pseudokinases"/>
</dbReference>
<dbReference type="GO" id="GO:0005524">
    <property type="term" value="F:ATP binding"/>
    <property type="evidence" value="ECO:0007669"/>
    <property type="project" value="InterPro"/>
</dbReference>
<keyword evidence="4" id="KW-1185">Reference proteome</keyword>
<dbReference type="InterPro" id="IPR000719">
    <property type="entry name" value="Prot_kinase_dom"/>
</dbReference>
<reference evidence="3 4" key="1">
    <citation type="journal article" date="2012" name="Genome Biol.">
        <title>The genome of the polar eukaryotic microalga coccomyxa subellipsoidea reveals traits of cold adaptation.</title>
        <authorList>
            <person name="Blanc G."/>
            <person name="Agarkova I."/>
            <person name="Grimwood J."/>
            <person name="Kuo A."/>
            <person name="Brueggeman A."/>
            <person name="Dunigan D."/>
            <person name="Gurnon J."/>
            <person name="Ladunga I."/>
            <person name="Lindquist E."/>
            <person name="Lucas S."/>
            <person name="Pangilinan J."/>
            <person name="Proschold T."/>
            <person name="Salamov A."/>
            <person name="Schmutz J."/>
            <person name="Weeks D."/>
            <person name="Yamada T."/>
            <person name="Claverie J.M."/>
            <person name="Grigoriev I."/>
            <person name="Van Etten J."/>
            <person name="Lomsadze A."/>
            <person name="Borodovsky M."/>
        </authorList>
    </citation>
    <scope>NUCLEOTIDE SEQUENCE [LARGE SCALE GENOMIC DNA]</scope>
    <source>
        <strain evidence="3 4">C-169</strain>
    </source>
</reference>
<feature type="region of interest" description="Disordered" evidence="1">
    <location>
        <begin position="440"/>
        <end position="506"/>
    </location>
</feature>
<dbReference type="PANTHER" id="PTHR44329">
    <property type="entry name" value="SERINE/THREONINE-PROTEIN KINASE TNNI3K-RELATED"/>
    <property type="match status" value="1"/>
</dbReference>
<accession>I0Z6A5</accession>
<dbReference type="PROSITE" id="PS50011">
    <property type="entry name" value="PROTEIN_KINASE_DOM"/>
    <property type="match status" value="1"/>
</dbReference>
<dbReference type="STRING" id="574566.I0Z6A5"/>
<evidence type="ECO:0000259" key="2">
    <source>
        <dbReference type="PROSITE" id="PS50011"/>
    </source>
</evidence>
<dbReference type="EMBL" id="AGSI01000003">
    <property type="protein sequence ID" value="EIE26174.1"/>
    <property type="molecule type" value="Genomic_DNA"/>
</dbReference>
<feature type="region of interest" description="Disordered" evidence="1">
    <location>
        <begin position="345"/>
        <end position="369"/>
    </location>
</feature>
<dbReference type="Proteomes" id="UP000007264">
    <property type="component" value="Unassembled WGS sequence"/>
</dbReference>
<feature type="compositionally biased region" description="Low complexity" evidence="1">
    <location>
        <begin position="455"/>
        <end position="482"/>
    </location>
</feature>
<evidence type="ECO:0000256" key="1">
    <source>
        <dbReference type="SAM" id="MobiDB-lite"/>
    </source>
</evidence>
<feature type="region of interest" description="Disordered" evidence="1">
    <location>
        <begin position="86"/>
        <end position="105"/>
    </location>
</feature>
<dbReference type="SUPFAM" id="SSF56112">
    <property type="entry name" value="Protein kinase-like (PK-like)"/>
    <property type="match status" value="1"/>
</dbReference>
<dbReference type="AlphaFoldDB" id="I0Z6A5"/>
<feature type="compositionally biased region" description="Basic and acidic residues" evidence="1">
    <location>
        <begin position="87"/>
        <end position="97"/>
    </location>
</feature>
<protein>
    <recommendedName>
        <fullName evidence="2">Protein kinase domain-containing protein</fullName>
    </recommendedName>
</protein>
<dbReference type="InterPro" id="IPR011009">
    <property type="entry name" value="Kinase-like_dom_sf"/>
</dbReference>
<proteinExistence type="predicted"/>
<dbReference type="Pfam" id="PF07714">
    <property type="entry name" value="PK_Tyr_Ser-Thr"/>
    <property type="match status" value="1"/>
</dbReference>
<evidence type="ECO:0000313" key="4">
    <source>
        <dbReference type="Proteomes" id="UP000007264"/>
    </source>
</evidence>
<dbReference type="GeneID" id="17044178"/>
<dbReference type="RefSeq" id="XP_005650718.1">
    <property type="nucleotide sequence ID" value="XM_005650661.1"/>
</dbReference>
<dbReference type="InterPro" id="IPR001245">
    <property type="entry name" value="Ser-Thr/Tyr_kinase_cat_dom"/>
</dbReference>
<feature type="region of interest" description="Disordered" evidence="1">
    <location>
        <begin position="261"/>
        <end position="294"/>
    </location>
</feature>
<comment type="caution">
    <text evidence="3">The sequence shown here is derived from an EMBL/GenBank/DDBJ whole genome shotgun (WGS) entry which is preliminary data.</text>
</comment>
<dbReference type="SMART" id="SM00220">
    <property type="entry name" value="S_TKc"/>
    <property type="match status" value="1"/>
</dbReference>
<feature type="region of interest" description="Disordered" evidence="1">
    <location>
        <begin position="159"/>
        <end position="182"/>
    </location>
</feature>
<gene>
    <name evidence="3" type="ORF">COCSUDRAFT_46522</name>
</gene>
<evidence type="ECO:0000313" key="3">
    <source>
        <dbReference type="EMBL" id="EIE26174.1"/>
    </source>
</evidence>
<name>I0Z6A5_COCSC</name>
<dbReference type="InterPro" id="IPR008271">
    <property type="entry name" value="Ser/Thr_kinase_AS"/>
</dbReference>
<feature type="domain" description="Protein kinase" evidence="2">
    <location>
        <begin position="364"/>
        <end position="699"/>
    </location>
</feature>
<dbReference type="Gene3D" id="1.10.510.10">
    <property type="entry name" value="Transferase(Phosphotransferase) domain 1"/>
    <property type="match status" value="1"/>
</dbReference>
<feature type="compositionally biased region" description="Basic and acidic residues" evidence="1">
    <location>
        <begin position="346"/>
        <end position="357"/>
    </location>
</feature>
<dbReference type="eggNOG" id="KOG0192">
    <property type="taxonomic scope" value="Eukaryota"/>
</dbReference>
<organism evidence="3 4">
    <name type="scientific">Coccomyxa subellipsoidea (strain C-169)</name>
    <name type="common">Green microalga</name>
    <dbReference type="NCBI Taxonomy" id="574566"/>
    <lineage>
        <taxon>Eukaryota</taxon>
        <taxon>Viridiplantae</taxon>
        <taxon>Chlorophyta</taxon>
        <taxon>core chlorophytes</taxon>
        <taxon>Trebouxiophyceae</taxon>
        <taxon>Trebouxiophyceae incertae sedis</taxon>
        <taxon>Coccomyxaceae</taxon>
        <taxon>Coccomyxa</taxon>
        <taxon>Coccomyxa subellipsoidea</taxon>
    </lineage>
</organism>
<dbReference type="GO" id="GO:0004674">
    <property type="term" value="F:protein serine/threonine kinase activity"/>
    <property type="evidence" value="ECO:0007669"/>
    <property type="project" value="TreeGrafter"/>
</dbReference>
<sequence>MTIGITGSRTDPRIFFQSRASVFNGKEVAVKVLVSGGSEATFTGDLFESLVSANMHHPNVVGTYEVLTVEQPSAPLEASHSICRHSSRSDMAKERHAPLGPLSPLREAPELDSLISFYERQRVSNQLPQEPVLAACNPLCPAGTSAFAANCGALAAAEDNTSESNDGERHGSQPVLGNEPRGMLGPDGIFKASRASSTPLPLSPFDAAVSQANIEPSSGGDSGGGCGGSAAAHALISMQRHSADGGVGNYEVLTVEQPSAPLEASHSIHRHSSRSDVAKERHARPGPLSPLREAPELDSLISFYERQRVSDRSPQEPVLAACKPLCPAGTSAFAAANCGALAAAKNRSESNDGDRHGSRPVLGNEPRGMLGPDGVFRALRASSTPLPLSPFDAAVSRAEVEPGRGGNSGSGCGGSAAAHALVSMQRRSFDGAARPTAAERGFCADGPGSVGGSSTGPSSSWSRSSSAGPSSSWSRSSSSCSGGTDGGSHLSARSPLPDLPQPQPPRSSQVLIVMELADQRSLHHAIAKGRLADNMEAILLCAMDVAAGMGYLHSMGVIHADLKPANVLLMSTPVTAEDPRGFTCKIADFGLARLLVSGSSHADTDKLGSLPYLAPEVLQRGEVAKPADVYSFAVLLLELWCGRVAYAGENAHGVLYSAFCGRRPRVPADTPAAYRALLQSCWAVDPQARPSFEAAHAELASLMAAARSGHGDVCPN</sequence>
<dbReference type="OrthoDB" id="513688at2759"/>
<dbReference type="PROSITE" id="PS00108">
    <property type="entry name" value="PROTEIN_KINASE_ST"/>
    <property type="match status" value="1"/>
</dbReference>